<keyword evidence="11" id="KW-0862">Zinc</keyword>
<gene>
    <name evidence="16" type="primary">rne_5</name>
    <name evidence="16" type="ORF">NCTC11112_04915</name>
</gene>
<keyword evidence="9" id="KW-0255">Endonuclease</keyword>
<keyword evidence="10 16" id="KW-0378">Hydrolase</keyword>
<evidence type="ECO:0000256" key="6">
    <source>
        <dbReference type="ARBA" id="ARBA00022722"/>
    </source>
</evidence>
<evidence type="ECO:0000256" key="4">
    <source>
        <dbReference type="ARBA" id="ARBA00022552"/>
    </source>
</evidence>
<keyword evidence="14" id="KW-0472">Membrane</keyword>
<accession>A0A376MV73</accession>
<dbReference type="SMART" id="SM00316">
    <property type="entry name" value="S1"/>
    <property type="match status" value="1"/>
</dbReference>
<evidence type="ECO:0000256" key="12">
    <source>
        <dbReference type="ARBA" id="ARBA00022842"/>
    </source>
</evidence>
<dbReference type="CDD" id="cd04453">
    <property type="entry name" value="S1_RNase_E"/>
    <property type="match status" value="1"/>
</dbReference>
<evidence type="ECO:0000256" key="2">
    <source>
        <dbReference type="ARBA" id="ARBA00022490"/>
    </source>
</evidence>
<evidence type="ECO:0000256" key="7">
    <source>
        <dbReference type="ARBA" id="ARBA00022723"/>
    </source>
</evidence>
<keyword evidence="8" id="KW-0699">rRNA-binding</keyword>
<evidence type="ECO:0000256" key="1">
    <source>
        <dbReference type="ARBA" id="ARBA00022475"/>
    </source>
</evidence>
<dbReference type="EMBL" id="UGAW01000001">
    <property type="protein sequence ID" value="STG54338.1"/>
    <property type="molecule type" value="Genomic_DNA"/>
</dbReference>
<dbReference type="GO" id="GO:0008033">
    <property type="term" value="P:tRNA processing"/>
    <property type="evidence" value="ECO:0007669"/>
    <property type="project" value="UniProtKB-KW"/>
</dbReference>
<dbReference type="SUPFAM" id="SSF50249">
    <property type="entry name" value="Nucleic acid-binding proteins"/>
    <property type="match status" value="1"/>
</dbReference>
<keyword evidence="2" id="KW-0963">Cytoplasm</keyword>
<dbReference type="InterPro" id="IPR004659">
    <property type="entry name" value="RNase_E/G"/>
</dbReference>
<evidence type="ECO:0000256" key="11">
    <source>
        <dbReference type="ARBA" id="ARBA00022833"/>
    </source>
</evidence>
<dbReference type="InterPro" id="IPR003029">
    <property type="entry name" value="S1_domain"/>
</dbReference>
<dbReference type="GO" id="GO:0005737">
    <property type="term" value="C:cytoplasm"/>
    <property type="evidence" value="ECO:0007669"/>
    <property type="project" value="TreeGrafter"/>
</dbReference>
<proteinExistence type="predicted"/>
<organism evidence="16 17">
    <name type="scientific">Escherichia coli</name>
    <dbReference type="NCBI Taxonomy" id="562"/>
    <lineage>
        <taxon>Bacteria</taxon>
        <taxon>Pseudomonadati</taxon>
        <taxon>Pseudomonadota</taxon>
        <taxon>Gammaproteobacteria</taxon>
        <taxon>Enterobacterales</taxon>
        <taxon>Enterobacteriaceae</taxon>
        <taxon>Escherichia</taxon>
    </lineage>
</organism>
<evidence type="ECO:0000259" key="15">
    <source>
        <dbReference type="PROSITE" id="PS50126"/>
    </source>
</evidence>
<evidence type="ECO:0000256" key="5">
    <source>
        <dbReference type="ARBA" id="ARBA00022694"/>
    </source>
</evidence>
<feature type="domain" description="S1 motif" evidence="15">
    <location>
        <begin position="39"/>
        <end position="119"/>
    </location>
</feature>
<dbReference type="EC" id="3.1.26.12" evidence="16"/>
<dbReference type="AlphaFoldDB" id="A0A376MV73"/>
<keyword evidence="4" id="KW-0698">rRNA processing</keyword>
<keyword evidence="5" id="KW-0819">tRNA processing</keyword>
<name>A0A376MV73_ECOLX</name>
<dbReference type="GO" id="GO:0006364">
    <property type="term" value="P:rRNA processing"/>
    <property type="evidence" value="ECO:0007669"/>
    <property type="project" value="UniProtKB-KW"/>
</dbReference>
<dbReference type="PANTHER" id="PTHR30001">
    <property type="entry name" value="RIBONUCLEASE"/>
    <property type="match status" value="1"/>
</dbReference>
<dbReference type="PANTHER" id="PTHR30001:SF1">
    <property type="entry name" value="RIBONUCLEASE E_G-LIKE PROTEIN, CHLOROPLASTIC"/>
    <property type="match status" value="1"/>
</dbReference>
<dbReference type="PROSITE" id="PS50126">
    <property type="entry name" value="S1"/>
    <property type="match status" value="1"/>
</dbReference>
<dbReference type="GO" id="GO:0019843">
    <property type="term" value="F:rRNA binding"/>
    <property type="evidence" value="ECO:0007669"/>
    <property type="project" value="UniProtKB-KW"/>
</dbReference>
<evidence type="ECO:0000256" key="14">
    <source>
        <dbReference type="ARBA" id="ARBA00023136"/>
    </source>
</evidence>
<evidence type="ECO:0000256" key="9">
    <source>
        <dbReference type="ARBA" id="ARBA00022759"/>
    </source>
</evidence>
<evidence type="ECO:0000256" key="3">
    <source>
        <dbReference type="ARBA" id="ARBA00022519"/>
    </source>
</evidence>
<dbReference type="GO" id="GO:0008995">
    <property type="term" value="F:ribonuclease E activity"/>
    <property type="evidence" value="ECO:0007669"/>
    <property type="project" value="UniProtKB-EC"/>
</dbReference>
<evidence type="ECO:0000256" key="8">
    <source>
        <dbReference type="ARBA" id="ARBA00022730"/>
    </source>
</evidence>
<evidence type="ECO:0000256" key="13">
    <source>
        <dbReference type="ARBA" id="ARBA00022884"/>
    </source>
</evidence>
<keyword evidence="13" id="KW-0694">RNA-binding</keyword>
<protein>
    <submittedName>
        <fullName evidence="16">Ribonuclease E</fullName>
        <ecNumber evidence="16">3.1.26.12</ecNumber>
        <ecNumber evidence="16">3.1.4.-</ecNumber>
    </submittedName>
</protein>
<dbReference type="EC" id="3.1.4.-" evidence="16"/>
<evidence type="ECO:0000313" key="16">
    <source>
        <dbReference type="EMBL" id="STG54338.1"/>
    </source>
</evidence>
<keyword evidence="12" id="KW-0460">Magnesium</keyword>
<evidence type="ECO:0000313" key="17">
    <source>
        <dbReference type="Proteomes" id="UP000254817"/>
    </source>
</evidence>
<reference evidence="16 17" key="1">
    <citation type="submission" date="2018-06" db="EMBL/GenBank/DDBJ databases">
        <authorList>
            <consortium name="Pathogen Informatics"/>
            <person name="Doyle S."/>
        </authorList>
    </citation>
    <scope>NUCLEOTIDE SEQUENCE [LARGE SCALE GENOMIC DNA]</scope>
    <source>
        <strain evidence="16 17">NCTC11112</strain>
    </source>
</reference>
<keyword evidence="3" id="KW-0997">Cell inner membrane</keyword>
<keyword evidence="6" id="KW-0540">Nuclease</keyword>
<keyword evidence="7" id="KW-0479">Metal-binding</keyword>
<dbReference type="InterPro" id="IPR012340">
    <property type="entry name" value="NA-bd_OB-fold"/>
</dbReference>
<keyword evidence="1" id="KW-1003">Cell membrane</keyword>
<dbReference type="Proteomes" id="UP000254817">
    <property type="component" value="Unassembled WGS sequence"/>
</dbReference>
<dbReference type="FunFam" id="2.40.50.140:FF:000040">
    <property type="entry name" value="Ribonuclease E"/>
    <property type="match status" value="1"/>
</dbReference>
<dbReference type="Gene3D" id="2.40.50.140">
    <property type="entry name" value="Nucleic acid-binding proteins"/>
    <property type="match status" value="1"/>
</dbReference>
<evidence type="ECO:0000256" key="10">
    <source>
        <dbReference type="ARBA" id="ARBA00022801"/>
    </source>
</evidence>
<dbReference type="GO" id="GO:0046872">
    <property type="term" value="F:metal ion binding"/>
    <property type="evidence" value="ECO:0007669"/>
    <property type="project" value="UniProtKB-KW"/>
</dbReference>
<sequence length="151" mass="16953">MKRMLINATQQEELRVALVDGQRLYDLDIESPGHEQKKANIYKGKITRIEPSLEAAFVDYGAERHGFLPLKEIAREYFPANYSAHGRPNIKDVLREGQEVIVQIDKEERGNKGAALTTFISLAGSYLVLMPKQPARGWAFLVVSKATTVPN</sequence>
<dbReference type="Pfam" id="PF00575">
    <property type="entry name" value="S1"/>
    <property type="match status" value="1"/>
</dbReference>